<dbReference type="GO" id="GO:0006974">
    <property type="term" value="P:DNA damage response"/>
    <property type="evidence" value="ECO:0007669"/>
    <property type="project" value="TreeGrafter"/>
</dbReference>
<protein>
    <submittedName>
        <fullName evidence="2">GIY-YIG nuclease family protein</fullName>
    </submittedName>
</protein>
<reference evidence="2 3" key="1">
    <citation type="submission" date="2020-08" db="EMBL/GenBank/DDBJ databases">
        <title>Polaribacter sp. L12M9 isolated from gut of the Korean scallop.</title>
        <authorList>
            <person name="Jeong Y.S."/>
        </authorList>
    </citation>
    <scope>NUCLEOTIDE SEQUENCE [LARGE SCALE GENOMIC DNA]</scope>
    <source>
        <strain evidence="2 3">L12M9</strain>
    </source>
</reference>
<dbReference type="GO" id="GO:0009380">
    <property type="term" value="C:excinuclease repair complex"/>
    <property type="evidence" value="ECO:0007669"/>
    <property type="project" value="TreeGrafter"/>
</dbReference>
<dbReference type="SUPFAM" id="SSF82771">
    <property type="entry name" value="GIY-YIG endonuclease"/>
    <property type="match status" value="1"/>
</dbReference>
<organism evidence="2 3">
    <name type="scientific">Polaribacter pectinis</name>
    <dbReference type="NCBI Taxonomy" id="2738844"/>
    <lineage>
        <taxon>Bacteria</taxon>
        <taxon>Pseudomonadati</taxon>
        <taxon>Bacteroidota</taxon>
        <taxon>Flavobacteriia</taxon>
        <taxon>Flavobacteriales</taxon>
        <taxon>Flavobacteriaceae</taxon>
    </lineage>
</organism>
<dbReference type="Pfam" id="PF01541">
    <property type="entry name" value="GIY-YIG"/>
    <property type="match status" value="1"/>
</dbReference>
<dbReference type="EMBL" id="CP060695">
    <property type="protein sequence ID" value="QNM86853.1"/>
    <property type="molecule type" value="Genomic_DNA"/>
</dbReference>
<dbReference type="AlphaFoldDB" id="A0A7G9LE04"/>
<evidence type="ECO:0000313" key="3">
    <source>
        <dbReference type="Proteomes" id="UP000515808"/>
    </source>
</evidence>
<dbReference type="InterPro" id="IPR035901">
    <property type="entry name" value="GIY-YIG_endonuc_sf"/>
</dbReference>
<dbReference type="InterPro" id="IPR000305">
    <property type="entry name" value="GIY-YIG_endonuc"/>
</dbReference>
<dbReference type="Gene3D" id="3.40.1440.10">
    <property type="entry name" value="GIY-YIG endonuclease"/>
    <property type="match status" value="1"/>
</dbReference>
<evidence type="ECO:0000259" key="1">
    <source>
        <dbReference type="PROSITE" id="PS50164"/>
    </source>
</evidence>
<dbReference type="RefSeq" id="WP_187483726.1">
    <property type="nucleotide sequence ID" value="NZ_CP060695.1"/>
</dbReference>
<dbReference type="PROSITE" id="PS50164">
    <property type="entry name" value="GIY_YIG"/>
    <property type="match status" value="1"/>
</dbReference>
<accession>A0A7G9LE04</accession>
<proteinExistence type="predicted"/>
<name>A0A7G9LE04_9FLAO</name>
<dbReference type="InterPro" id="IPR050066">
    <property type="entry name" value="UvrABC_protein_C"/>
</dbReference>
<dbReference type="Proteomes" id="UP000515808">
    <property type="component" value="Chromosome"/>
</dbReference>
<dbReference type="PANTHER" id="PTHR30562:SF1">
    <property type="entry name" value="UVRABC SYSTEM PROTEIN C"/>
    <property type="match status" value="1"/>
</dbReference>
<dbReference type="PANTHER" id="PTHR30562">
    <property type="entry name" value="UVRC/OXIDOREDUCTASE"/>
    <property type="match status" value="1"/>
</dbReference>
<evidence type="ECO:0000313" key="2">
    <source>
        <dbReference type="EMBL" id="QNM86853.1"/>
    </source>
</evidence>
<feature type="domain" description="GIY-YIG" evidence="1">
    <location>
        <begin position="54"/>
        <end position="138"/>
    </location>
</feature>
<keyword evidence="3" id="KW-1185">Reference proteome</keyword>
<gene>
    <name evidence="2" type="ORF">H9W90_07015</name>
</gene>
<dbReference type="KEGG" id="ppec:H9W90_07015"/>
<sequence length="144" mass="17269">MQIEEAKELVKKYELDFRNPKLEGFEISKNYDLFPDKSSDKYASKWPDKYYHNGRFGVYLILDEKLEVIYVGKANNIGKRLGSYFMYNKDDKSCLIRHDSWKKRPKYICSIAVSDKTWFECLSLEEYLIHNIKPIDNIRSKEYK</sequence>
<dbReference type="SMART" id="SM00465">
    <property type="entry name" value="GIYc"/>
    <property type="match status" value="1"/>
</dbReference>